<evidence type="ECO:0000256" key="4">
    <source>
        <dbReference type="ARBA" id="ARBA00023125"/>
    </source>
</evidence>
<feature type="compositionally biased region" description="Polar residues" evidence="6">
    <location>
        <begin position="481"/>
        <end position="534"/>
    </location>
</feature>
<evidence type="ECO:0000256" key="1">
    <source>
        <dbReference type="ARBA" id="ARBA00010641"/>
    </source>
</evidence>
<dbReference type="PANTHER" id="PTHR43133">
    <property type="entry name" value="RNA POLYMERASE ECF-TYPE SIGMA FACTO"/>
    <property type="match status" value="1"/>
</dbReference>
<keyword evidence="4" id="KW-0238">DNA-binding</keyword>
<sequence length="737" mass="77509">MLEDSRTELSDEVLLKAVRAGEEGAYGTLYERYRSTAQAIAYKHTSDPGTVDDIVAEAFARILQALRNGNGPTTFMGGYLSTTIAHLAGEFGLIRGREVPADSESLENLATFDETVLQLKDSDELIKAFTSMPERWQSVLWLTEVEERKPREIATVLDLTPNAVSALAVRARESLREGFLRAHQSAPQTDQCQKYFDYLPALVRGSLSERRTQQVREHLEDCTYCTSEYLSLLGINKSMRVWVFPVLAGLVPWTTDGATILSFISKTAVAGTLGGASLHTSSTSASGLSASSHQVVAGASASHGTGSALAGSKTFVISRPSTWPSAAGTSPLAIAGGGALALAAVVGGISMGINNFAEEPVTSSGYSGRSEASVAPDSKSSTNDSKSGTSAEAQRTMGGSMDAESSSDEVAASSNRPSSLALAGLGWGANDNSAANPSSGSAPDANAGSLQSFGQASDGASAASSLPLAGGALFGGSADSENSNATAGQESVTADSNSSAPSNATDATGENGSASRDAQNQQPADNSDGFTPTQPEEENQPGPVVTPTTPDPVEPTPHEHPVDPEPIDDLPEPIDPAPAPIDDPVDPDPAEDPVVPGPVDPDPVVDPVDPAPVVDPAPIDEPVDPAPVPDPENGEDRGAPAPDPVEDNRQVPKKVKDPEAFKRWIASFPVRDFETPDPATHYFASYRYVENGQHYTGGKWLPKDFVNSRWFYSGMEYLYGYDKMLNAEIMWNENPTP</sequence>
<dbReference type="GeneID" id="96623163"/>
<dbReference type="SUPFAM" id="SSF88659">
    <property type="entry name" value="Sigma3 and sigma4 domains of RNA polymerase sigma factors"/>
    <property type="match status" value="1"/>
</dbReference>
<dbReference type="AlphaFoldDB" id="A0A7H2BEY6"/>
<dbReference type="InterPro" id="IPR039425">
    <property type="entry name" value="RNA_pol_sigma-70-like"/>
</dbReference>
<dbReference type="PANTHER" id="PTHR43133:SF8">
    <property type="entry name" value="RNA POLYMERASE SIGMA FACTOR HI_1459-RELATED"/>
    <property type="match status" value="1"/>
</dbReference>
<evidence type="ECO:0000313" key="10">
    <source>
        <dbReference type="EMBL" id="QNV38232.1"/>
    </source>
</evidence>
<dbReference type="Pfam" id="PF13490">
    <property type="entry name" value="zf-HC2"/>
    <property type="match status" value="1"/>
</dbReference>
<dbReference type="KEGG" id="rter:IDM49_02840"/>
<dbReference type="InterPro" id="IPR036388">
    <property type="entry name" value="WH-like_DNA-bd_sf"/>
</dbReference>
<dbReference type="Pfam" id="PF08281">
    <property type="entry name" value="Sigma70_r4_2"/>
    <property type="match status" value="1"/>
</dbReference>
<dbReference type="GO" id="GO:0016987">
    <property type="term" value="F:sigma factor activity"/>
    <property type="evidence" value="ECO:0007669"/>
    <property type="project" value="UniProtKB-KW"/>
</dbReference>
<evidence type="ECO:0000256" key="6">
    <source>
        <dbReference type="SAM" id="MobiDB-lite"/>
    </source>
</evidence>
<dbReference type="InterPro" id="IPR007627">
    <property type="entry name" value="RNA_pol_sigma70_r2"/>
</dbReference>
<dbReference type="EMBL" id="CP061539">
    <property type="protein sequence ID" value="QNV38232.1"/>
    <property type="molecule type" value="Genomic_DNA"/>
</dbReference>
<dbReference type="InterPro" id="IPR013249">
    <property type="entry name" value="RNA_pol_sigma70_r4_t2"/>
</dbReference>
<dbReference type="Proteomes" id="UP000516404">
    <property type="component" value="Chromosome"/>
</dbReference>
<dbReference type="GO" id="GO:0003677">
    <property type="term" value="F:DNA binding"/>
    <property type="evidence" value="ECO:0007669"/>
    <property type="project" value="UniProtKB-KW"/>
</dbReference>
<feature type="compositionally biased region" description="Low complexity" evidence="6">
    <location>
        <begin position="400"/>
        <end position="414"/>
    </location>
</feature>
<keyword evidence="2" id="KW-0805">Transcription regulation</keyword>
<comment type="similarity">
    <text evidence="1">Belongs to the sigma-70 factor family. ECF subfamily.</text>
</comment>
<feature type="region of interest" description="Disordered" evidence="6">
    <location>
        <begin position="361"/>
        <end position="417"/>
    </location>
</feature>
<dbReference type="RefSeq" id="WP_190724963.1">
    <property type="nucleotide sequence ID" value="NZ_CP061539.1"/>
</dbReference>
<gene>
    <name evidence="10" type="ORF">IDM49_02840</name>
</gene>
<accession>A0A7H2BEY6</accession>
<evidence type="ECO:0000259" key="7">
    <source>
        <dbReference type="Pfam" id="PF04542"/>
    </source>
</evidence>
<protein>
    <submittedName>
        <fullName evidence="10">Sigma-70 family RNA polymerase sigma factor</fullName>
    </submittedName>
</protein>
<feature type="compositionally biased region" description="Polar residues" evidence="6">
    <location>
        <begin position="378"/>
        <end position="393"/>
    </location>
</feature>
<evidence type="ECO:0000259" key="9">
    <source>
        <dbReference type="Pfam" id="PF13490"/>
    </source>
</evidence>
<evidence type="ECO:0000256" key="3">
    <source>
        <dbReference type="ARBA" id="ARBA00023082"/>
    </source>
</evidence>
<feature type="domain" description="Putative zinc-finger" evidence="9">
    <location>
        <begin position="192"/>
        <end position="225"/>
    </location>
</feature>
<feature type="region of interest" description="Disordered" evidence="6">
    <location>
        <begin position="432"/>
        <end position="654"/>
    </location>
</feature>
<evidence type="ECO:0000313" key="11">
    <source>
        <dbReference type="Proteomes" id="UP000516404"/>
    </source>
</evidence>
<name>A0A7H2BEY6_9MICC</name>
<dbReference type="GO" id="GO:0006352">
    <property type="term" value="P:DNA-templated transcription initiation"/>
    <property type="evidence" value="ECO:0007669"/>
    <property type="project" value="InterPro"/>
</dbReference>
<dbReference type="InterPro" id="IPR014284">
    <property type="entry name" value="RNA_pol_sigma-70_dom"/>
</dbReference>
<dbReference type="InterPro" id="IPR027383">
    <property type="entry name" value="Znf_put"/>
</dbReference>
<evidence type="ECO:0000256" key="2">
    <source>
        <dbReference type="ARBA" id="ARBA00023015"/>
    </source>
</evidence>
<reference evidence="10 11" key="1">
    <citation type="submission" date="2020-09" db="EMBL/GenBank/DDBJ databases">
        <title>Investigation of environmental microbes.</title>
        <authorList>
            <person name="Ou Y."/>
            <person name="Kang Q."/>
        </authorList>
    </citation>
    <scope>NUCLEOTIDE SEQUENCE [LARGE SCALE GENOMIC DNA]</scope>
    <source>
        <strain evidence="10 11">KJZ-14</strain>
    </source>
</reference>
<keyword evidence="11" id="KW-1185">Reference proteome</keyword>
<dbReference type="Gene3D" id="1.10.10.10">
    <property type="entry name" value="Winged helix-like DNA-binding domain superfamily/Winged helix DNA-binding domain"/>
    <property type="match status" value="1"/>
</dbReference>
<dbReference type="InterPro" id="IPR013325">
    <property type="entry name" value="RNA_pol_sigma_r2"/>
</dbReference>
<keyword evidence="5" id="KW-0804">Transcription</keyword>
<feature type="domain" description="RNA polymerase sigma factor 70 region 4 type 2" evidence="8">
    <location>
        <begin position="123"/>
        <end position="175"/>
    </location>
</feature>
<keyword evidence="3" id="KW-0731">Sigma factor</keyword>
<dbReference type="SUPFAM" id="SSF88946">
    <property type="entry name" value="Sigma2 domain of RNA polymerase sigma factors"/>
    <property type="match status" value="1"/>
</dbReference>
<proteinExistence type="inferred from homology"/>
<dbReference type="InterPro" id="IPR013324">
    <property type="entry name" value="RNA_pol_sigma_r3/r4-like"/>
</dbReference>
<feature type="domain" description="RNA polymerase sigma-70 region 2" evidence="7">
    <location>
        <begin position="29"/>
        <end position="87"/>
    </location>
</feature>
<dbReference type="NCBIfam" id="TIGR02937">
    <property type="entry name" value="sigma70-ECF"/>
    <property type="match status" value="1"/>
</dbReference>
<feature type="compositionally biased region" description="Low complexity" evidence="6">
    <location>
        <begin position="432"/>
        <end position="480"/>
    </location>
</feature>
<evidence type="ECO:0000259" key="8">
    <source>
        <dbReference type="Pfam" id="PF08281"/>
    </source>
</evidence>
<organism evidence="10 11">
    <name type="scientific">Rothia terrae</name>
    <dbReference type="NCBI Taxonomy" id="396015"/>
    <lineage>
        <taxon>Bacteria</taxon>
        <taxon>Bacillati</taxon>
        <taxon>Actinomycetota</taxon>
        <taxon>Actinomycetes</taxon>
        <taxon>Micrococcales</taxon>
        <taxon>Micrococcaceae</taxon>
        <taxon>Rothia</taxon>
    </lineage>
</organism>
<dbReference type="Pfam" id="PF04542">
    <property type="entry name" value="Sigma70_r2"/>
    <property type="match status" value="1"/>
</dbReference>
<evidence type="ECO:0000256" key="5">
    <source>
        <dbReference type="ARBA" id="ARBA00023163"/>
    </source>
</evidence>
<dbReference type="Gene3D" id="1.10.1740.10">
    <property type="match status" value="1"/>
</dbReference>